<protein>
    <submittedName>
        <fullName evidence="2">Uncharacterized protein</fullName>
    </submittedName>
</protein>
<feature type="transmembrane region" description="Helical" evidence="1">
    <location>
        <begin position="68"/>
        <end position="85"/>
    </location>
</feature>
<proteinExistence type="predicted"/>
<accession>A0ABW2PFZ4</accession>
<keyword evidence="1" id="KW-0472">Membrane</keyword>
<keyword evidence="1" id="KW-0812">Transmembrane</keyword>
<evidence type="ECO:0000313" key="2">
    <source>
        <dbReference type="EMBL" id="MFC7387265.1"/>
    </source>
</evidence>
<keyword evidence="1" id="KW-1133">Transmembrane helix</keyword>
<evidence type="ECO:0000256" key="1">
    <source>
        <dbReference type="SAM" id="Phobius"/>
    </source>
</evidence>
<organism evidence="2 3">
    <name type="scientific">Sphaerisporangium rhizosphaerae</name>
    <dbReference type="NCBI Taxonomy" id="2269375"/>
    <lineage>
        <taxon>Bacteria</taxon>
        <taxon>Bacillati</taxon>
        <taxon>Actinomycetota</taxon>
        <taxon>Actinomycetes</taxon>
        <taxon>Streptosporangiales</taxon>
        <taxon>Streptosporangiaceae</taxon>
        <taxon>Sphaerisporangium</taxon>
    </lineage>
</organism>
<name>A0ABW2PFZ4_9ACTN</name>
<dbReference type="RefSeq" id="WP_380830920.1">
    <property type="nucleotide sequence ID" value="NZ_JBHTCG010000036.1"/>
</dbReference>
<keyword evidence="3" id="KW-1185">Reference proteome</keyword>
<reference evidence="3" key="1">
    <citation type="journal article" date="2019" name="Int. J. Syst. Evol. Microbiol.">
        <title>The Global Catalogue of Microorganisms (GCM) 10K type strain sequencing project: providing services to taxonomists for standard genome sequencing and annotation.</title>
        <authorList>
            <consortium name="The Broad Institute Genomics Platform"/>
            <consortium name="The Broad Institute Genome Sequencing Center for Infectious Disease"/>
            <person name="Wu L."/>
            <person name="Ma J."/>
        </authorList>
    </citation>
    <scope>NUCLEOTIDE SEQUENCE [LARGE SCALE GENOMIC DNA]</scope>
    <source>
        <strain evidence="3">CECT 7649</strain>
    </source>
</reference>
<evidence type="ECO:0000313" key="3">
    <source>
        <dbReference type="Proteomes" id="UP001596496"/>
    </source>
</evidence>
<gene>
    <name evidence="2" type="ORF">ACFQSB_34020</name>
</gene>
<comment type="caution">
    <text evidence="2">The sequence shown here is derived from an EMBL/GenBank/DDBJ whole genome shotgun (WGS) entry which is preliminary data.</text>
</comment>
<dbReference type="EMBL" id="JBHTCG010000036">
    <property type="protein sequence ID" value="MFC7387265.1"/>
    <property type="molecule type" value="Genomic_DNA"/>
</dbReference>
<sequence>MNADLDRLLASIAPDPGPGVTPGARELLEEIRTATADGAETPRRIRDRAVRLWWRRHGARGRRPRSRWSLALPLAVLAVMLSWIVPDTLGIGARPASATLDIRQTGDFYVVTVKDLYADPKRYQHELASRGLKVTIKLIATDDVRAGSLLFVTATDDNAPKDQGTHVIEESDDIFALGDDTSCDRRSECTIGVKIRVGYKGPGTILLGRRARPGELYQAPPSLVSRGQPLHCVDFINDRVPQVLRLLKEHGVDKVDVTTYHGPRSFVPDSWYVHDGVMSAEGRALILADPAPHPRPMNVKEACRR</sequence>
<dbReference type="Proteomes" id="UP001596496">
    <property type="component" value="Unassembled WGS sequence"/>
</dbReference>